<evidence type="ECO:0000313" key="1">
    <source>
        <dbReference type="EMBL" id="KAK9321367.1"/>
    </source>
</evidence>
<dbReference type="Proteomes" id="UP001489719">
    <property type="component" value="Unassembled WGS sequence"/>
</dbReference>
<proteinExistence type="predicted"/>
<dbReference type="EMBL" id="MU970100">
    <property type="protein sequence ID" value="KAK9321367.1"/>
    <property type="molecule type" value="Genomic_DNA"/>
</dbReference>
<name>A0ACC3TKG5_9ASCO</name>
<evidence type="ECO:0000313" key="2">
    <source>
        <dbReference type="Proteomes" id="UP001489719"/>
    </source>
</evidence>
<comment type="caution">
    <text evidence="1">The sequence shown here is derived from an EMBL/GenBank/DDBJ whole genome shotgun (WGS) entry which is preliminary data.</text>
</comment>
<reference evidence="2" key="1">
    <citation type="journal article" date="2024" name="Front. Bioeng. Biotechnol.">
        <title>Genome-scale model development and genomic sequencing of the oleaginous clade Lipomyces.</title>
        <authorList>
            <person name="Czajka J.J."/>
            <person name="Han Y."/>
            <person name="Kim J."/>
            <person name="Mondo S.J."/>
            <person name="Hofstad B.A."/>
            <person name="Robles A."/>
            <person name="Haridas S."/>
            <person name="Riley R."/>
            <person name="LaButti K."/>
            <person name="Pangilinan J."/>
            <person name="Andreopoulos W."/>
            <person name="Lipzen A."/>
            <person name="Yan J."/>
            <person name="Wang M."/>
            <person name="Ng V."/>
            <person name="Grigoriev I.V."/>
            <person name="Spatafora J.W."/>
            <person name="Magnuson J.K."/>
            <person name="Baker S.E."/>
            <person name="Pomraning K.R."/>
        </authorList>
    </citation>
    <scope>NUCLEOTIDE SEQUENCE [LARGE SCALE GENOMIC DNA]</scope>
    <source>
        <strain evidence="2">CBS 10300</strain>
    </source>
</reference>
<sequence length="253" mass="28634">MEAGHTADLAKRSVWYVTTGVAINTAQLAGSIYAAMLACRDAGNPNNNRRKECLINIIVSISIALSTVRSAGNDAGVWYRDEYAITWIKLGKMKEFNNLWNGSSNPDVYLVTQGPHSHFIWEENGHGRGYYSYKLNGHAAMTGEHRDRSISGRDEYLKQSFTSGGIDYSYCKDYPASQEELSRVYDWGPLWNQAECLVDQVNWNYQMLMYTVIDTNTNREVIRINYGFTHGSPRADFYGCPNQDQWVSTCSNS</sequence>
<accession>A0ACC3TKG5</accession>
<gene>
    <name evidence="1" type="ORF">V1517DRAFT_308982</name>
</gene>
<protein>
    <submittedName>
        <fullName evidence="1">Uncharacterized protein</fullName>
    </submittedName>
</protein>
<organism evidence="1 2">
    <name type="scientific">Lipomyces orientalis</name>
    <dbReference type="NCBI Taxonomy" id="1233043"/>
    <lineage>
        <taxon>Eukaryota</taxon>
        <taxon>Fungi</taxon>
        <taxon>Dikarya</taxon>
        <taxon>Ascomycota</taxon>
        <taxon>Saccharomycotina</taxon>
        <taxon>Lipomycetes</taxon>
        <taxon>Lipomycetales</taxon>
        <taxon>Lipomycetaceae</taxon>
        <taxon>Lipomyces</taxon>
    </lineage>
</organism>
<keyword evidence="2" id="KW-1185">Reference proteome</keyword>